<evidence type="ECO:0000313" key="9">
    <source>
        <dbReference type="EMBL" id="TKK91259.1"/>
    </source>
</evidence>
<evidence type="ECO:0000256" key="3">
    <source>
        <dbReference type="ARBA" id="ARBA00022475"/>
    </source>
</evidence>
<comment type="subcellular location">
    <subcellularLocation>
        <location evidence="1 7">Cell membrane</location>
        <topology evidence="1 7">Multi-pass membrane protein</topology>
    </subcellularLocation>
</comment>
<proteinExistence type="inferred from homology"/>
<evidence type="ECO:0000256" key="8">
    <source>
        <dbReference type="SAM" id="Phobius"/>
    </source>
</evidence>
<keyword evidence="4 7" id="KW-0812">Transmembrane</keyword>
<dbReference type="PANTHER" id="PTHR30561:SF1">
    <property type="entry name" value="MULTIDRUG TRANSPORTER EMRE"/>
    <property type="match status" value="1"/>
</dbReference>
<evidence type="ECO:0000256" key="6">
    <source>
        <dbReference type="ARBA" id="ARBA00023136"/>
    </source>
</evidence>
<dbReference type="RefSeq" id="WP_062436534.1">
    <property type="nucleotide sequence ID" value="NZ_SZQA01000001.1"/>
</dbReference>
<gene>
    <name evidence="9" type="ORF">FDA94_00115</name>
</gene>
<dbReference type="AlphaFoldDB" id="A0A4U3MQT0"/>
<keyword evidence="10" id="KW-1185">Reference proteome</keyword>
<evidence type="ECO:0000256" key="4">
    <source>
        <dbReference type="ARBA" id="ARBA00022692"/>
    </source>
</evidence>
<dbReference type="GO" id="GO:0005886">
    <property type="term" value="C:plasma membrane"/>
    <property type="evidence" value="ECO:0007669"/>
    <property type="project" value="UniProtKB-SubCell"/>
</dbReference>
<dbReference type="InterPro" id="IPR037185">
    <property type="entry name" value="EmrE-like"/>
</dbReference>
<keyword evidence="3" id="KW-1003">Cell membrane</keyword>
<dbReference type="EMBL" id="SZQA01000001">
    <property type="protein sequence ID" value="TKK91259.1"/>
    <property type="molecule type" value="Genomic_DNA"/>
</dbReference>
<accession>A0A4U3MQT0</accession>
<dbReference type="InterPro" id="IPR045324">
    <property type="entry name" value="Small_multidrug_res"/>
</dbReference>
<sequence length="107" mass="10925">MAWIFLAGAIVSEVLATTALKLSNGFSHRLWSVVVVVGYVASFALLSRALKLQMPVGVAYAVWAGVGTAVIASIGALFLGETMTLVKAGGIALIIGGVVLLNLSGSH</sequence>
<evidence type="ECO:0000313" key="10">
    <source>
        <dbReference type="Proteomes" id="UP000308705"/>
    </source>
</evidence>
<evidence type="ECO:0000256" key="7">
    <source>
        <dbReference type="RuleBase" id="RU003942"/>
    </source>
</evidence>
<comment type="similarity">
    <text evidence="7">Belongs to the drug/metabolite transporter (DMT) superfamily. Small multidrug resistance (SMR) (TC 2.A.7.1) family.</text>
</comment>
<feature type="transmembrane region" description="Helical" evidence="8">
    <location>
        <begin position="26"/>
        <end position="46"/>
    </location>
</feature>
<evidence type="ECO:0000256" key="1">
    <source>
        <dbReference type="ARBA" id="ARBA00004651"/>
    </source>
</evidence>
<evidence type="ECO:0000256" key="2">
    <source>
        <dbReference type="ARBA" id="ARBA00022448"/>
    </source>
</evidence>
<dbReference type="SUPFAM" id="SSF103481">
    <property type="entry name" value="Multidrug resistance efflux transporter EmrE"/>
    <property type="match status" value="1"/>
</dbReference>
<dbReference type="Proteomes" id="UP000308705">
    <property type="component" value="Unassembled WGS sequence"/>
</dbReference>
<keyword evidence="2" id="KW-0813">Transport</keyword>
<feature type="transmembrane region" description="Helical" evidence="8">
    <location>
        <begin position="58"/>
        <end position="79"/>
    </location>
</feature>
<keyword evidence="5 8" id="KW-1133">Transmembrane helix</keyword>
<dbReference type="Gene3D" id="1.10.3730.20">
    <property type="match status" value="1"/>
</dbReference>
<dbReference type="InterPro" id="IPR000390">
    <property type="entry name" value="Small_drug/metabolite_transptr"/>
</dbReference>
<protein>
    <submittedName>
        <fullName evidence="9">Multidrug efflux SMR transporter</fullName>
    </submittedName>
</protein>
<reference evidence="9 10" key="1">
    <citation type="submission" date="2019-04" db="EMBL/GenBank/DDBJ databases">
        <title>Herbidospora sp. NEAU-GS14.nov., a novel actinomycete isolated from soil.</title>
        <authorList>
            <person name="Han L."/>
        </authorList>
    </citation>
    <scope>NUCLEOTIDE SEQUENCE [LARGE SCALE GENOMIC DNA]</scope>
    <source>
        <strain evidence="9 10">NEAU-GS14</strain>
    </source>
</reference>
<dbReference type="PANTHER" id="PTHR30561">
    <property type="entry name" value="SMR FAMILY PROTON-DEPENDENT DRUG EFFLUX TRANSPORTER SUGE"/>
    <property type="match status" value="1"/>
</dbReference>
<comment type="caution">
    <text evidence="9">The sequence shown here is derived from an EMBL/GenBank/DDBJ whole genome shotgun (WGS) entry which is preliminary data.</text>
</comment>
<dbReference type="GO" id="GO:0022857">
    <property type="term" value="F:transmembrane transporter activity"/>
    <property type="evidence" value="ECO:0007669"/>
    <property type="project" value="InterPro"/>
</dbReference>
<organism evidence="9 10">
    <name type="scientific">Herbidospora galbida</name>
    <dbReference type="NCBI Taxonomy" id="2575442"/>
    <lineage>
        <taxon>Bacteria</taxon>
        <taxon>Bacillati</taxon>
        <taxon>Actinomycetota</taxon>
        <taxon>Actinomycetes</taxon>
        <taxon>Streptosporangiales</taxon>
        <taxon>Streptosporangiaceae</taxon>
        <taxon>Herbidospora</taxon>
    </lineage>
</organism>
<dbReference type="OrthoDB" id="3175079at2"/>
<name>A0A4U3MQT0_9ACTN</name>
<feature type="transmembrane region" description="Helical" evidence="8">
    <location>
        <begin position="85"/>
        <end position="103"/>
    </location>
</feature>
<dbReference type="FunFam" id="1.10.3730.20:FF:000001">
    <property type="entry name" value="Quaternary ammonium compound resistance transporter SugE"/>
    <property type="match status" value="1"/>
</dbReference>
<evidence type="ECO:0000256" key="5">
    <source>
        <dbReference type="ARBA" id="ARBA00022989"/>
    </source>
</evidence>
<dbReference type="Pfam" id="PF00893">
    <property type="entry name" value="Multi_Drug_Res"/>
    <property type="match status" value="1"/>
</dbReference>
<keyword evidence="6 8" id="KW-0472">Membrane</keyword>